<evidence type="ECO:0000313" key="6">
    <source>
        <dbReference type="Proteomes" id="UP000036987"/>
    </source>
</evidence>
<dbReference type="InterPro" id="IPR044859">
    <property type="entry name" value="Allene_oxi_cyc_Dirigent"/>
</dbReference>
<evidence type="ECO:0000313" key="5">
    <source>
        <dbReference type="EMBL" id="KMZ61265.1"/>
    </source>
</evidence>
<dbReference type="GO" id="GO:0048046">
    <property type="term" value="C:apoplast"/>
    <property type="evidence" value="ECO:0007669"/>
    <property type="project" value="UniProtKB-SubCell"/>
</dbReference>
<comment type="caution">
    <text evidence="5">The sequence shown here is derived from an EMBL/GenBank/DDBJ whole genome shotgun (WGS) entry which is preliminary data.</text>
</comment>
<evidence type="ECO:0000256" key="1">
    <source>
        <dbReference type="ARBA" id="ARBA00010746"/>
    </source>
</evidence>
<evidence type="ECO:0000256" key="2">
    <source>
        <dbReference type="ARBA" id="ARBA00011738"/>
    </source>
</evidence>
<dbReference type="PANTHER" id="PTHR21495">
    <property type="entry name" value="NUCLEOPORIN-RELATED"/>
    <property type="match status" value="1"/>
</dbReference>
<comment type="function">
    <text evidence="4">Dirigent proteins impart stereoselectivity on the phenoxy radical-coupling reaction, yielding optically active lignans from two molecules of coniferyl alcohol in the biosynthesis of lignans, flavonolignans, and alkaloids and thus plays a central role in plant secondary metabolism.</text>
</comment>
<name>A0A0K9NZ85_ZOSMR</name>
<evidence type="ECO:0000256" key="3">
    <source>
        <dbReference type="ARBA" id="ARBA00022525"/>
    </source>
</evidence>
<accession>A0A0K9NZ85</accession>
<keyword evidence="3 4" id="KW-0964">Secreted</keyword>
<comment type="similarity">
    <text evidence="1 4">Belongs to the plant dirigent protein family.</text>
</comment>
<dbReference type="Proteomes" id="UP000036987">
    <property type="component" value="Unassembled WGS sequence"/>
</dbReference>
<gene>
    <name evidence="5" type="ORF">ZOSMA_53G00500</name>
</gene>
<proteinExistence type="inferred from homology"/>
<comment type="subunit">
    <text evidence="2 4">Homodimer.</text>
</comment>
<keyword evidence="6" id="KW-1185">Reference proteome</keyword>
<evidence type="ECO:0000256" key="4">
    <source>
        <dbReference type="RuleBase" id="RU363099"/>
    </source>
</evidence>
<dbReference type="InterPro" id="IPR004265">
    <property type="entry name" value="Dirigent"/>
</dbReference>
<comment type="subcellular location">
    <subcellularLocation>
        <location evidence="4">Secreted</location>
        <location evidence="4">Extracellular space</location>
        <location evidence="4">Apoplast</location>
    </subcellularLocation>
</comment>
<protein>
    <recommendedName>
        <fullName evidence="4">Dirigent protein</fullName>
    </recommendedName>
</protein>
<dbReference type="AlphaFoldDB" id="A0A0K9NZ85"/>
<keyword evidence="4" id="KW-0052">Apoplast</keyword>
<sequence>MQGFYVISAKGEVGLAMTANLVLKETAFKDSVLSFQGRVNTDSKLMEMPVVGGSGVFRDATGYYVSQEISSLPQSNIILFDVYVSIYSEQKLTQSM</sequence>
<dbReference type="EMBL" id="LFYR01001508">
    <property type="protein sequence ID" value="KMZ61265.1"/>
    <property type="molecule type" value="Genomic_DNA"/>
</dbReference>
<dbReference type="Pfam" id="PF03018">
    <property type="entry name" value="Dirigent"/>
    <property type="match status" value="1"/>
</dbReference>
<reference evidence="6" key="1">
    <citation type="journal article" date="2016" name="Nature">
        <title>The genome of the seagrass Zostera marina reveals angiosperm adaptation to the sea.</title>
        <authorList>
            <person name="Olsen J.L."/>
            <person name="Rouze P."/>
            <person name="Verhelst B."/>
            <person name="Lin Y.-C."/>
            <person name="Bayer T."/>
            <person name="Collen J."/>
            <person name="Dattolo E."/>
            <person name="De Paoli E."/>
            <person name="Dittami S."/>
            <person name="Maumus F."/>
            <person name="Michel G."/>
            <person name="Kersting A."/>
            <person name="Lauritano C."/>
            <person name="Lohaus R."/>
            <person name="Toepel M."/>
            <person name="Tonon T."/>
            <person name="Vanneste K."/>
            <person name="Amirebrahimi M."/>
            <person name="Brakel J."/>
            <person name="Bostroem C."/>
            <person name="Chovatia M."/>
            <person name="Grimwood J."/>
            <person name="Jenkins J.W."/>
            <person name="Jueterbock A."/>
            <person name="Mraz A."/>
            <person name="Stam W.T."/>
            <person name="Tice H."/>
            <person name="Bornberg-Bauer E."/>
            <person name="Green P.J."/>
            <person name="Pearson G.A."/>
            <person name="Procaccini G."/>
            <person name="Duarte C.M."/>
            <person name="Schmutz J."/>
            <person name="Reusch T.B.H."/>
            <person name="Van de Peer Y."/>
        </authorList>
    </citation>
    <scope>NUCLEOTIDE SEQUENCE [LARGE SCALE GENOMIC DNA]</scope>
    <source>
        <strain evidence="6">cv. Finnish</strain>
    </source>
</reference>
<dbReference type="Gene3D" id="2.40.480.10">
    <property type="entry name" value="Allene oxide cyclase-like"/>
    <property type="match status" value="1"/>
</dbReference>
<organism evidence="5 6">
    <name type="scientific">Zostera marina</name>
    <name type="common">Eelgrass</name>
    <dbReference type="NCBI Taxonomy" id="29655"/>
    <lineage>
        <taxon>Eukaryota</taxon>
        <taxon>Viridiplantae</taxon>
        <taxon>Streptophyta</taxon>
        <taxon>Embryophyta</taxon>
        <taxon>Tracheophyta</taxon>
        <taxon>Spermatophyta</taxon>
        <taxon>Magnoliopsida</taxon>
        <taxon>Liliopsida</taxon>
        <taxon>Zosteraceae</taxon>
        <taxon>Zostera</taxon>
    </lineage>
</organism>
<dbReference type="OrthoDB" id="1864232at2759"/>
<dbReference type="GO" id="GO:0009699">
    <property type="term" value="P:phenylpropanoid biosynthetic process"/>
    <property type="evidence" value="ECO:0007669"/>
    <property type="project" value="UniProtKB-ARBA"/>
</dbReference>